<name>A0ABQ9UU73_SAGOE</name>
<feature type="non-terminal residue" evidence="1">
    <location>
        <position position="1"/>
    </location>
</feature>
<gene>
    <name evidence="1" type="ORF">P7K49_021935</name>
</gene>
<accession>A0ABQ9UU73</accession>
<evidence type="ECO:0000313" key="1">
    <source>
        <dbReference type="EMBL" id="KAK2100587.1"/>
    </source>
</evidence>
<reference evidence="1 2" key="1">
    <citation type="submission" date="2023-05" db="EMBL/GenBank/DDBJ databases">
        <title>B98-5 Cell Line De Novo Hybrid Assembly: An Optical Mapping Approach.</title>
        <authorList>
            <person name="Kananen K."/>
            <person name="Auerbach J.A."/>
            <person name="Kautto E."/>
            <person name="Blachly J.S."/>
        </authorList>
    </citation>
    <scope>NUCLEOTIDE SEQUENCE [LARGE SCALE GENOMIC DNA]</scope>
    <source>
        <strain evidence="1">B95-8</strain>
        <tissue evidence="1">Cell line</tissue>
    </source>
</reference>
<protein>
    <submittedName>
        <fullName evidence="1">Uncharacterized protein</fullName>
    </submittedName>
</protein>
<comment type="caution">
    <text evidence="1">The sequence shown here is derived from an EMBL/GenBank/DDBJ whole genome shotgun (WGS) entry which is preliminary data.</text>
</comment>
<dbReference type="EMBL" id="JASSZA010000010">
    <property type="protein sequence ID" value="KAK2100587.1"/>
    <property type="molecule type" value="Genomic_DNA"/>
</dbReference>
<keyword evidence="2" id="KW-1185">Reference proteome</keyword>
<sequence>EEEEVVESLAGQLPEKVVTVAMRLSNPDQGQMGIITRCQEHQFQQELSSRVCRKECWAP</sequence>
<proteinExistence type="predicted"/>
<dbReference type="Proteomes" id="UP001266305">
    <property type="component" value="Unassembled WGS sequence"/>
</dbReference>
<organism evidence="1 2">
    <name type="scientific">Saguinus oedipus</name>
    <name type="common">Cotton-top tamarin</name>
    <name type="synonym">Oedipomidas oedipus</name>
    <dbReference type="NCBI Taxonomy" id="9490"/>
    <lineage>
        <taxon>Eukaryota</taxon>
        <taxon>Metazoa</taxon>
        <taxon>Chordata</taxon>
        <taxon>Craniata</taxon>
        <taxon>Vertebrata</taxon>
        <taxon>Euteleostomi</taxon>
        <taxon>Mammalia</taxon>
        <taxon>Eutheria</taxon>
        <taxon>Euarchontoglires</taxon>
        <taxon>Primates</taxon>
        <taxon>Haplorrhini</taxon>
        <taxon>Platyrrhini</taxon>
        <taxon>Cebidae</taxon>
        <taxon>Callitrichinae</taxon>
        <taxon>Saguinus</taxon>
    </lineage>
</organism>
<evidence type="ECO:0000313" key="2">
    <source>
        <dbReference type="Proteomes" id="UP001266305"/>
    </source>
</evidence>